<accession>K2GQD1</accession>
<dbReference type="eggNOG" id="COG0463">
    <property type="taxonomic scope" value="Bacteria"/>
</dbReference>
<keyword evidence="3" id="KW-1185">Reference proteome</keyword>
<dbReference type="Proteomes" id="UP000006765">
    <property type="component" value="Unassembled WGS sequence"/>
</dbReference>
<evidence type="ECO:0000313" key="3">
    <source>
        <dbReference type="Proteomes" id="UP000006765"/>
    </source>
</evidence>
<dbReference type="CDD" id="cd00761">
    <property type="entry name" value="Glyco_tranf_GTA_type"/>
    <property type="match status" value="1"/>
</dbReference>
<sequence>MTGLSAVIPVWNDFDGLLALLDDMKALACFDEVVIVDDSSFPPVQHRLAAHPETVKGLRVVQLRNAQQRGAGYARNRGLRHVTADRVVFLDSDDRLLDEFGYLAADLAQEPGDAFDLCLFAHVDSRVASGGGWGPLPDDAELWRKAGIHGLLGPLPRAMLPQIIQIAAYPWNKVYRTGFLREQGIGCTELLVHNDIELHWRSLIRADRMLVSDRMAVYHYVRDGAGRLTNRRGAERAEVTRALAPVAWDVARLAPDLAPAFARFAVRLFDWGLDTLEPEFRQIFLDRARAFLAGAFDERAFAAIAEAEPEIAARILDHLEAARCQPA</sequence>
<dbReference type="AlphaFoldDB" id="K2GQD1"/>
<keyword evidence="2" id="KW-0808">Transferase</keyword>
<protein>
    <submittedName>
        <fullName evidence="2">Glycosyl transferase</fullName>
    </submittedName>
</protein>
<dbReference type="EMBL" id="AMGO01000012">
    <property type="protein sequence ID" value="EKE44876.1"/>
    <property type="molecule type" value="Genomic_DNA"/>
</dbReference>
<dbReference type="RefSeq" id="WP_007426064.1">
    <property type="nucleotide sequence ID" value="NZ_AMGO01000012.1"/>
</dbReference>
<comment type="caution">
    <text evidence="2">The sequence shown here is derived from an EMBL/GenBank/DDBJ whole genome shotgun (WGS) entry which is preliminary data.</text>
</comment>
<dbReference type="SUPFAM" id="SSF53448">
    <property type="entry name" value="Nucleotide-diphospho-sugar transferases"/>
    <property type="match status" value="1"/>
</dbReference>
<name>K2GQD1_9RHOB</name>
<dbReference type="OrthoDB" id="5291101at2"/>
<reference evidence="2 3" key="1">
    <citation type="journal article" date="2012" name="J. Bacteriol.">
        <title>Draft Genome Sequence of Oceaniovalibus guishaninsula JLT2003T.</title>
        <authorList>
            <person name="Tang K."/>
            <person name="Liu K."/>
            <person name="Jiao N."/>
        </authorList>
    </citation>
    <scope>NUCLEOTIDE SEQUENCE [LARGE SCALE GENOMIC DNA]</scope>
    <source>
        <strain evidence="2 3">JLT2003</strain>
    </source>
</reference>
<dbReference type="Pfam" id="PF00535">
    <property type="entry name" value="Glycos_transf_2"/>
    <property type="match status" value="1"/>
</dbReference>
<dbReference type="InterPro" id="IPR001173">
    <property type="entry name" value="Glyco_trans_2-like"/>
</dbReference>
<proteinExistence type="predicted"/>
<dbReference type="GO" id="GO:0016740">
    <property type="term" value="F:transferase activity"/>
    <property type="evidence" value="ECO:0007669"/>
    <property type="project" value="UniProtKB-KW"/>
</dbReference>
<evidence type="ECO:0000313" key="2">
    <source>
        <dbReference type="EMBL" id="EKE44876.1"/>
    </source>
</evidence>
<feature type="domain" description="Glycosyltransferase 2-like" evidence="1">
    <location>
        <begin position="5"/>
        <end position="115"/>
    </location>
</feature>
<dbReference type="InterPro" id="IPR029044">
    <property type="entry name" value="Nucleotide-diphossugar_trans"/>
</dbReference>
<gene>
    <name evidence="2" type="ORF">OCGS_0911</name>
</gene>
<organism evidence="2 3">
    <name type="scientific">Oceaniovalibus guishaninsula JLT2003</name>
    <dbReference type="NCBI Taxonomy" id="1231392"/>
    <lineage>
        <taxon>Bacteria</taxon>
        <taxon>Pseudomonadati</taxon>
        <taxon>Pseudomonadota</taxon>
        <taxon>Alphaproteobacteria</taxon>
        <taxon>Rhodobacterales</taxon>
        <taxon>Roseobacteraceae</taxon>
        <taxon>Oceaniovalibus</taxon>
    </lineage>
</organism>
<dbReference type="STRING" id="1231392.OCGS_0911"/>
<evidence type="ECO:0000259" key="1">
    <source>
        <dbReference type="Pfam" id="PF00535"/>
    </source>
</evidence>
<dbReference type="Gene3D" id="3.90.550.10">
    <property type="entry name" value="Spore Coat Polysaccharide Biosynthesis Protein SpsA, Chain A"/>
    <property type="match status" value="1"/>
</dbReference>